<evidence type="ECO:0000313" key="2">
    <source>
        <dbReference type="EMBL" id="SET14422.1"/>
    </source>
</evidence>
<dbReference type="EMBL" id="FOHE01000006">
    <property type="protein sequence ID" value="SET14422.1"/>
    <property type="molecule type" value="Genomic_DNA"/>
</dbReference>
<organism evidence="2 3">
    <name type="scientific">Oceanobacillus limi</name>
    <dbReference type="NCBI Taxonomy" id="930131"/>
    <lineage>
        <taxon>Bacteria</taxon>
        <taxon>Bacillati</taxon>
        <taxon>Bacillota</taxon>
        <taxon>Bacilli</taxon>
        <taxon>Bacillales</taxon>
        <taxon>Bacillaceae</taxon>
        <taxon>Oceanobacillus</taxon>
    </lineage>
</organism>
<dbReference type="InterPro" id="IPR042573">
    <property type="entry name" value="GNAT_acetyltra_N"/>
</dbReference>
<dbReference type="Pfam" id="PF12746">
    <property type="entry name" value="GNAT_acetyltran"/>
    <property type="match status" value="1"/>
</dbReference>
<dbReference type="InterPro" id="IPR016181">
    <property type="entry name" value="Acyl_CoA_acyltransferase"/>
</dbReference>
<evidence type="ECO:0000313" key="3">
    <source>
        <dbReference type="Proteomes" id="UP000198618"/>
    </source>
</evidence>
<dbReference type="Gene3D" id="3.40.630.110">
    <property type="entry name" value="GNAT acetyltransferase-like"/>
    <property type="match status" value="1"/>
</dbReference>
<dbReference type="OrthoDB" id="7054616at2"/>
<dbReference type="PROSITE" id="PS51186">
    <property type="entry name" value="GNAT"/>
    <property type="match status" value="1"/>
</dbReference>
<accession>A0A1I0C5Q2</accession>
<name>A0A1I0C5Q2_9BACI</name>
<keyword evidence="3" id="KW-1185">Reference proteome</keyword>
<keyword evidence="2" id="KW-0808">Transferase</keyword>
<dbReference type="InterPro" id="IPR027365">
    <property type="entry name" value="GNAT_acetyltra_YdfB-like"/>
</dbReference>
<dbReference type="RefSeq" id="WP_090868633.1">
    <property type="nucleotide sequence ID" value="NZ_FOHE01000006.1"/>
</dbReference>
<dbReference type="GO" id="GO:0016747">
    <property type="term" value="F:acyltransferase activity, transferring groups other than amino-acyl groups"/>
    <property type="evidence" value="ECO:0007669"/>
    <property type="project" value="InterPro"/>
</dbReference>
<protein>
    <submittedName>
        <fullName evidence="2">Protein N-acetyltransferase, RimJ/RimL family</fullName>
    </submittedName>
</protein>
<sequence length="256" mass="29338">MIYEADLQVRKKLLPMYQGMEDTVIQSCLQGHMGTAWVDDLEKPTVSQLIVGIFVFYAGNPNANATEELLYNLPEHSLVIVDTEEWKKKIEMVHQDASNKIQRYRFRKERKDLDRHHLEKFLSTLEDGYELRKMDADIVREPSLHHVSEDFTAQFESLDDFINRGIGYAVLYKGQVVCGAASYSIYDAGIEIEIGTDPTHRRKGLATVAAAALILDCMDQGLYPSWDAANEESVKLAEKLGYVFEEDYDTYYIHLK</sequence>
<dbReference type="Gene3D" id="3.40.630.30">
    <property type="match status" value="1"/>
</dbReference>
<dbReference type="SUPFAM" id="SSF55729">
    <property type="entry name" value="Acyl-CoA N-acyltransferases (Nat)"/>
    <property type="match status" value="1"/>
</dbReference>
<dbReference type="STRING" id="930131.SAMN05216389_10631"/>
<dbReference type="Proteomes" id="UP000198618">
    <property type="component" value="Unassembled WGS sequence"/>
</dbReference>
<proteinExistence type="predicted"/>
<reference evidence="2 3" key="1">
    <citation type="submission" date="2016-10" db="EMBL/GenBank/DDBJ databases">
        <authorList>
            <person name="de Groot N.N."/>
        </authorList>
    </citation>
    <scope>NUCLEOTIDE SEQUENCE [LARGE SCALE GENOMIC DNA]</scope>
    <source>
        <strain evidence="2 3">IBRC-M 10780</strain>
    </source>
</reference>
<gene>
    <name evidence="2" type="ORF">SAMN05216389_10631</name>
</gene>
<dbReference type="AlphaFoldDB" id="A0A1I0C5Q2"/>
<dbReference type="PANTHER" id="PTHR31143:SF2">
    <property type="entry name" value="FR47-LIKE DOMAIN-CONTAINING PROTEIN-RELATED"/>
    <property type="match status" value="1"/>
</dbReference>
<feature type="domain" description="N-acetyltransferase" evidence="1">
    <location>
        <begin position="129"/>
        <end position="256"/>
    </location>
</feature>
<dbReference type="InterPro" id="IPR000182">
    <property type="entry name" value="GNAT_dom"/>
</dbReference>
<dbReference type="PANTHER" id="PTHR31143">
    <property type="match status" value="1"/>
</dbReference>
<evidence type="ECO:0000259" key="1">
    <source>
        <dbReference type="PROSITE" id="PS51186"/>
    </source>
</evidence>